<evidence type="ECO:0000313" key="2">
    <source>
        <dbReference type="EMBL" id="KAK6506711.1"/>
    </source>
</evidence>
<dbReference type="Proteomes" id="UP001370758">
    <property type="component" value="Unassembled WGS sequence"/>
</dbReference>
<protein>
    <submittedName>
        <fullName evidence="2">Uncharacterized protein</fullName>
    </submittedName>
</protein>
<organism evidence="2 3">
    <name type="scientific">Arthrobotrys musiformis</name>
    <dbReference type="NCBI Taxonomy" id="47236"/>
    <lineage>
        <taxon>Eukaryota</taxon>
        <taxon>Fungi</taxon>
        <taxon>Dikarya</taxon>
        <taxon>Ascomycota</taxon>
        <taxon>Pezizomycotina</taxon>
        <taxon>Orbiliomycetes</taxon>
        <taxon>Orbiliales</taxon>
        <taxon>Orbiliaceae</taxon>
        <taxon>Arthrobotrys</taxon>
    </lineage>
</organism>
<sequence length="82" mass="8928">MDNLSDAAATAASIEDGAGFNRIRKLEGNNDPNTKPMKEGGGAGPDKPHAMRCQQFMFFIPLCGETSRGVERSYISENKYES</sequence>
<reference evidence="2 3" key="1">
    <citation type="submission" date="2023-08" db="EMBL/GenBank/DDBJ databases">
        <authorList>
            <person name="Palmer J.M."/>
        </authorList>
    </citation>
    <scope>NUCLEOTIDE SEQUENCE [LARGE SCALE GENOMIC DNA]</scope>
    <source>
        <strain evidence="2 3">TWF481</strain>
    </source>
</reference>
<dbReference type="EMBL" id="JAVHJL010000003">
    <property type="protein sequence ID" value="KAK6506711.1"/>
    <property type="molecule type" value="Genomic_DNA"/>
</dbReference>
<keyword evidence="3" id="KW-1185">Reference proteome</keyword>
<proteinExistence type="predicted"/>
<gene>
    <name evidence="2" type="ORF">TWF481_005170</name>
</gene>
<dbReference type="AlphaFoldDB" id="A0AAV9WCX1"/>
<accession>A0AAV9WCX1</accession>
<feature type="region of interest" description="Disordered" evidence="1">
    <location>
        <begin position="19"/>
        <end position="49"/>
    </location>
</feature>
<evidence type="ECO:0000256" key="1">
    <source>
        <dbReference type="SAM" id="MobiDB-lite"/>
    </source>
</evidence>
<comment type="caution">
    <text evidence="2">The sequence shown here is derived from an EMBL/GenBank/DDBJ whole genome shotgun (WGS) entry which is preliminary data.</text>
</comment>
<evidence type="ECO:0000313" key="3">
    <source>
        <dbReference type="Proteomes" id="UP001370758"/>
    </source>
</evidence>
<name>A0AAV9WCX1_9PEZI</name>